<proteinExistence type="predicted"/>
<keyword evidence="2" id="KW-1185">Reference proteome</keyword>
<dbReference type="EMBL" id="CM047584">
    <property type="protein sequence ID" value="KAI9911984.1"/>
    <property type="molecule type" value="Genomic_DNA"/>
</dbReference>
<gene>
    <name evidence="1" type="ORF">PsorP6_009791</name>
</gene>
<sequence length="237" mass="27190">MRKAQKHQIDARVISAYFPIENCIKGLQLLCSDLFSLELKKIPMLNASELCHVHVVKLALMQNGDAIGYIYFDLYPRPNKYNHADHFTICCGKRLTNTTYPKPIVALVCNFKKPARDTPSLLSHDEVETLFHEFGHAMRSLLSRTKFQYLSGTRAAFDFVETPSHLFEYFALDDRVVCEFATHYQTKASPPATIMQGTQSSKSMFVTMDIQTQFLYSMLDLELFKDEPLPCRPPTYT</sequence>
<reference evidence="1 2" key="1">
    <citation type="journal article" date="2022" name="bioRxiv">
        <title>The genome of the oomycete Peronosclerospora sorghi, a cosmopolitan pathogen of maize and sorghum, is inflated with dispersed pseudogenes.</title>
        <authorList>
            <person name="Fletcher K."/>
            <person name="Martin F."/>
            <person name="Isakeit T."/>
            <person name="Cavanaugh K."/>
            <person name="Magill C."/>
            <person name="Michelmore R."/>
        </authorList>
    </citation>
    <scope>NUCLEOTIDE SEQUENCE [LARGE SCALE GENOMIC DNA]</scope>
    <source>
        <strain evidence="1">P6</strain>
    </source>
</reference>
<comment type="caution">
    <text evidence="1">The sequence shown here is derived from an EMBL/GenBank/DDBJ whole genome shotgun (WGS) entry which is preliminary data.</text>
</comment>
<name>A0ACC0VZQ8_9STRA</name>
<organism evidence="1 2">
    <name type="scientific">Peronosclerospora sorghi</name>
    <dbReference type="NCBI Taxonomy" id="230839"/>
    <lineage>
        <taxon>Eukaryota</taxon>
        <taxon>Sar</taxon>
        <taxon>Stramenopiles</taxon>
        <taxon>Oomycota</taxon>
        <taxon>Peronosporomycetes</taxon>
        <taxon>Peronosporales</taxon>
        <taxon>Peronosporaceae</taxon>
        <taxon>Peronosclerospora</taxon>
    </lineage>
</organism>
<accession>A0ACC0VZQ8</accession>
<dbReference type="Proteomes" id="UP001163321">
    <property type="component" value="Chromosome 5"/>
</dbReference>
<evidence type="ECO:0000313" key="2">
    <source>
        <dbReference type="Proteomes" id="UP001163321"/>
    </source>
</evidence>
<protein>
    <submittedName>
        <fullName evidence="1">Uncharacterized protein</fullName>
    </submittedName>
</protein>
<evidence type="ECO:0000313" key="1">
    <source>
        <dbReference type="EMBL" id="KAI9911984.1"/>
    </source>
</evidence>